<feature type="compositionally biased region" description="Polar residues" evidence="1">
    <location>
        <begin position="320"/>
        <end position="351"/>
    </location>
</feature>
<feature type="region of interest" description="Disordered" evidence="1">
    <location>
        <begin position="181"/>
        <end position="217"/>
    </location>
</feature>
<protein>
    <submittedName>
        <fullName evidence="2">Uncharacterized protein</fullName>
    </submittedName>
</protein>
<comment type="caution">
    <text evidence="2">The sequence shown here is derived from an EMBL/GenBank/DDBJ whole genome shotgun (WGS) entry which is preliminary data.</text>
</comment>
<gene>
    <name evidence="2" type="ORF">IZO911_LOCUS9235</name>
    <name evidence="3" type="ORF">KXQ929_LOCUS37315</name>
</gene>
<dbReference type="AlphaFoldDB" id="A0A813VJI5"/>
<dbReference type="Proteomes" id="UP000663860">
    <property type="component" value="Unassembled WGS sequence"/>
</dbReference>
<evidence type="ECO:0000313" key="3">
    <source>
        <dbReference type="EMBL" id="CAF4152082.1"/>
    </source>
</evidence>
<name>A0A813VJI5_9BILA</name>
<evidence type="ECO:0000256" key="1">
    <source>
        <dbReference type="SAM" id="MobiDB-lite"/>
    </source>
</evidence>
<dbReference type="Proteomes" id="UP000663868">
    <property type="component" value="Unassembled WGS sequence"/>
</dbReference>
<feature type="compositionally biased region" description="Low complexity" evidence="1">
    <location>
        <begin position="194"/>
        <end position="208"/>
    </location>
</feature>
<evidence type="ECO:0000313" key="4">
    <source>
        <dbReference type="Proteomes" id="UP000663860"/>
    </source>
</evidence>
<sequence>MTNNNFDTSGDEMEIDNTIYAGESMPTLECISPYVFQTSNLVDAIKYILNNNKNKENNETLTEKQAEIFQIVEKLYTQPQTMFANLRKKFAKYFDIDLYPIVFDNGNYSLITKNNYGEENKAFLLFKKDNTVDGPLFIKNGNGTIATVFSANDPFELFVTIYVSLLNEKVPSYDYPLEQEQEQEQLGASCSQESTGNSSVRTTSSSNNELIHDNPTQSDEKIRSDILLGTTCYHICRLFNKLPIQPNTINQAVEPFLYHIAAVEQLTPKESIMALEDITTRLSHLIQTVKPSIFNDQNNSSGNAESSTLLNEVNTQNIESNSTNLDAHNPLQNEMDPTSPDVSTPDQSLDVSETYGKPTITKLLQSTIHPRTLKEFAETGSAPLRCVNSKQGDPLHIEVPPDDGIPLHLFMEIVTHDKKAHPSKFLVPDGTKLKGEAFIDTNDLRMLNFGECDQGYTFNKDTKQLYAEISSQEREAKQKDVRIHLLNLYQRGSITRKMVNEKGLKKFRLALWLCICENKTFSCVSEKYYSDVIEESTKPTN</sequence>
<feature type="region of interest" description="Disordered" evidence="1">
    <location>
        <begin position="320"/>
        <end position="353"/>
    </location>
</feature>
<evidence type="ECO:0000313" key="2">
    <source>
        <dbReference type="EMBL" id="CAF0844276.1"/>
    </source>
</evidence>
<accession>A0A813VJI5</accession>
<organism evidence="2 4">
    <name type="scientific">Adineta steineri</name>
    <dbReference type="NCBI Taxonomy" id="433720"/>
    <lineage>
        <taxon>Eukaryota</taxon>
        <taxon>Metazoa</taxon>
        <taxon>Spiralia</taxon>
        <taxon>Gnathifera</taxon>
        <taxon>Rotifera</taxon>
        <taxon>Eurotatoria</taxon>
        <taxon>Bdelloidea</taxon>
        <taxon>Adinetida</taxon>
        <taxon>Adinetidae</taxon>
        <taxon>Adineta</taxon>
    </lineage>
</organism>
<dbReference type="EMBL" id="CAJOBB010006140">
    <property type="protein sequence ID" value="CAF4152082.1"/>
    <property type="molecule type" value="Genomic_DNA"/>
</dbReference>
<proteinExistence type="predicted"/>
<dbReference type="EMBL" id="CAJNOE010000064">
    <property type="protein sequence ID" value="CAF0844276.1"/>
    <property type="molecule type" value="Genomic_DNA"/>
</dbReference>
<reference evidence="2" key="1">
    <citation type="submission" date="2021-02" db="EMBL/GenBank/DDBJ databases">
        <authorList>
            <person name="Nowell W R."/>
        </authorList>
    </citation>
    <scope>NUCLEOTIDE SEQUENCE</scope>
</reference>